<name>A0ABW1LHF4_9ACTN</name>
<dbReference type="EMBL" id="JBHSRJ010000004">
    <property type="protein sequence ID" value="MFC6042915.1"/>
    <property type="molecule type" value="Genomic_DNA"/>
</dbReference>
<feature type="region of interest" description="Disordered" evidence="1">
    <location>
        <begin position="149"/>
        <end position="206"/>
    </location>
</feature>
<evidence type="ECO:0000313" key="3">
    <source>
        <dbReference type="Proteomes" id="UP001596135"/>
    </source>
</evidence>
<dbReference type="Proteomes" id="UP001596135">
    <property type="component" value="Unassembled WGS sequence"/>
</dbReference>
<comment type="caution">
    <text evidence="2">The sequence shown here is derived from an EMBL/GenBank/DDBJ whole genome shotgun (WGS) entry which is preliminary data.</text>
</comment>
<evidence type="ECO:0000313" key="2">
    <source>
        <dbReference type="EMBL" id="MFC6042915.1"/>
    </source>
</evidence>
<keyword evidence="3" id="KW-1185">Reference proteome</keyword>
<gene>
    <name evidence="2" type="ORF">ACFPYL_07510</name>
</gene>
<dbReference type="PROSITE" id="PS51257">
    <property type="entry name" value="PROKAR_LIPOPROTEIN"/>
    <property type="match status" value="1"/>
</dbReference>
<protein>
    <submittedName>
        <fullName evidence="2">Uncharacterized protein</fullName>
    </submittedName>
</protein>
<feature type="compositionally biased region" description="Basic and acidic residues" evidence="1">
    <location>
        <begin position="231"/>
        <end position="240"/>
    </location>
</feature>
<feature type="region of interest" description="Disordered" evidence="1">
    <location>
        <begin position="218"/>
        <end position="250"/>
    </location>
</feature>
<sequence>MRARTAAAAALVGSLLLTGCSDLPGDLYADQVDLTRAQAVWSDPWVAPGDLSVPEAAYGSDGQVDRTAGVRETTYVGVDAVAATAQEVGVAEQHDWSLVGATCDADEVTAVLTRGGTDLDSAAVAEVTAEADDDLVDVVVTAEVPHHVDEDWPDLGPAVTAADTCLGGGTDHPAPDLPGDGPRGDADGDVDAPSWSDDGPSTDDEARLSALGDDAWFASLDTPVPDADTPDGDRQRHAPEARGTLSPGPRQPLAALAAVVDSMTGWRPTYAACSRSAGGVVTLRLDGDGPVVARLEAVPGDAGAVSWTVTLPVVGGPDQAWVDQVAPLADATCLTTATAPRQPVVEGVPVGLIGALQPLQE</sequence>
<dbReference type="RefSeq" id="WP_379152493.1">
    <property type="nucleotide sequence ID" value="NZ_JBHSRJ010000004.1"/>
</dbReference>
<proteinExistence type="predicted"/>
<reference evidence="3" key="1">
    <citation type="journal article" date="2019" name="Int. J. Syst. Evol. Microbiol.">
        <title>The Global Catalogue of Microorganisms (GCM) 10K type strain sequencing project: providing services to taxonomists for standard genome sequencing and annotation.</title>
        <authorList>
            <consortium name="The Broad Institute Genomics Platform"/>
            <consortium name="The Broad Institute Genome Sequencing Center for Infectious Disease"/>
            <person name="Wu L."/>
            <person name="Ma J."/>
        </authorList>
    </citation>
    <scope>NUCLEOTIDE SEQUENCE [LARGE SCALE GENOMIC DNA]</scope>
    <source>
        <strain evidence="3">CCUG 54522</strain>
    </source>
</reference>
<evidence type="ECO:0000256" key="1">
    <source>
        <dbReference type="SAM" id="MobiDB-lite"/>
    </source>
</evidence>
<accession>A0ABW1LHF4</accession>
<organism evidence="2 3">
    <name type="scientific">Nocardioides hankookensis</name>
    <dbReference type="NCBI Taxonomy" id="443157"/>
    <lineage>
        <taxon>Bacteria</taxon>
        <taxon>Bacillati</taxon>
        <taxon>Actinomycetota</taxon>
        <taxon>Actinomycetes</taxon>
        <taxon>Propionibacteriales</taxon>
        <taxon>Nocardioidaceae</taxon>
        <taxon>Nocardioides</taxon>
    </lineage>
</organism>